<protein>
    <submittedName>
        <fullName evidence="6">S-adenosyl-L-methionine-dependent methyltransferase</fullName>
    </submittedName>
</protein>
<dbReference type="Pfam" id="PF00891">
    <property type="entry name" value="Methyltransf_2"/>
    <property type="match status" value="1"/>
</dbReference>
<dbReference type="Gene3D" id="1.10.10.10">
    <property type="entry name" value="Winged helix-like DNA-binding domain superfamily/Winged helix DNA-binding domain"/>
    <property type="match status" value="1"/>
</dbReference>
<dbReference type="Gene3D" id="3.40.50.150">
    <property type="entry name" value="Vaccinia Virus protein VP39"/>
    <property type="match status" value="1"/>
</dbReference>
<keyword evidence="7" id="KW-1185">Reference proteome</keyword>
<proteinExistence type="predicted"/>
<dbReference type="PANTHER" id="PTHR43712:SF1">
    <property type="entry name" value="HYPOTHETICAL O-METHYLTRANSFERASE (EUROFUNG)-RELATED"/>
    <property type="match status" value="1"/>
</dbReference>
<feature type="active site" description="Proton acceptor" evidence="4">
    <location>
        <position position="316"/>
    </location>
</feature>
<dbReference type="InterPro" id="IPR001077">
    <property type="entry name" value="COMT_C"/>
</dbReference>
<dbReference type="SUPFAM" id="SSF46785">
    <property type="entry name" value="Winged helix' DNA-binding domain"/>
    <property type="match status" value="1"/>
</dbReference>
<organism evidence="6 7">
    <name type="scientific">Polychaeton citri CBS 116435</name>
    <dbReference type="NCBI Taxonomy" id="1314669"/>
    <lineage>
        <taxon>Eukaryota</taxon>
        <taxon>Fungi</taxon>
        <taxon>Dikarya</taxon>
        <taxon>Ascomycota</taxon>
        <taxon>Pezizomycotina</taxon>
        <taxon>Dothideomycetes</taxon>
        <taxon>Dothideomycetidae</taxon>
        <taxon>Capnodiales</taxon>
        <taxon>Capnodiaceae</taxon>
        <taxon>Polychaeton</taxon>
    </lineage>
</organism>
<dbReference type="PROSITE" id="PS51683">
    <property type="entry name" value="SAM_OMT_II"/>
    <property type="match status" value="1"/>
</dbReference>
<dbReference type="InterPro" id="IPR016461">
    <property type="entry name" value="COMT-like"/>
</dbReference>
<evidence type="ECO:0000313" key="7">
    <source>
        <dbReference type="Proteomes" id="UP000799441"/>
    </source>
</evidence>
<dbReference type="PANTHER" id="PTHR43712">
    <property type="entry name" value="PUTATIVE (AFU_ORTHOLOGUE AFUA_4G14580)-RELATED"/>
    <property type="match status" value="1"/>
</dbReference>
<dbReference type="InterPro" id="IPR036390">
    <property type="entry name" value="WH_DNA-bd_sf"/>
</dbReference>
<dbReference type="SUPFAM" id="SSF53335">
    <property type="entry name" value="S-adenosyl-L-methionine-dependent methyltransferases"/>
    <property type="match status" value="1"/>
</dbReference>
<evidence type="ECO:0000256" key="3">
    <source>
        <dbReference type="ARBA" id="ARBA00022691"/>
    </source>
</evidence>
<keyword evidence="3" id="KW-0949">S-adenosyl-L-methionine</keyword>
<evidence type="ECO:0000256" key="4">
    <source>
        <dbReference type="PIRSR" id="PIRSR005739-1"/>
    </source>
</evidence>
<dbReference type="OrthoDB" id="2410195at2759"/>
<evidence type="ECO:0000256" key="2">
    <source>
        <dbReference type="ARBA" id="ARBA00022679"/>
    </source>
</evidence>
<dbReference type="Proteomes" id="UP000799441">
    <property type="component" value="Unassembled WGS sequence"/>
</dbReference>
<feature type="domain" description="O-methyltransferase C-terminal" evidence="5">
    <location>
        <begin position="238"/>
        <end position="385"/>
    </location>
</feature>
<evidence type="ECO:0000259" key="5">
    <source>
        <dbReference type="Pfam" id="PF00891"/>
    </source>
</evidence>
<dbReference type="GO" id="GO:0008171">
    <property type="term" value="F:O-methyltransferase activity"/>
    <property type="evidence" value="ECO:0007669"/>
    <property type="project" value="InterPro"/>
</dbReference>
<sequence length="411" mass="45699">MMEATKESDGNPAPGRSFEAIKQDLSQSLLATKKPTDFIITLIYCIPVLAPIRICTAANVFQRLAQSDNPLSIGELATTFSSSSTENVNDVDEKRDFLVRMLRAVSAIGLIDETSAFTYQANELTRTLADPGFAAGFELVFDNVMGPGSTMAQMLPHHQANGWMASPTAKDGPWQRARNTVGTSTFDSWIKDDPIQLTRLNALMQRMQRDRPHWSEWFPADALFGRSAETASSEQVFFVDVGGGRGHDITALAKKYEGKSVRMVLQDLPSVIEEGEEVRKRDGKSLDSRIALSTQDFFQPQVVKGAQVYYMHKIMHDWPDRDCVKILSHLKDAMSPSSRILVNDVVLPNKSCPLLHTAFDIDMLLLHTGKERDEEMWERLVGKVGGLKVQKFWHPPAGEGEGIIEIVTTSS</sequence>
<comment type="caution">
    <text evidence="6">The sequence shown here is derived from an EMBL/GenBank/DDBJ whole genome shotgun (WGS) entry which is preliminary data.</text>
</comment>
<dbReference type="EMBL" id="MU003782">
    <property type="protein sequence ID" value="KAF2722516.1"/>
    <property type="molecule type" value="Genomic_DNA"/>
</dbReference>
<dbReference type="AlphaFoldDB" id="A0A9P4QCT3"/>
<dbReference type="GO" id="GO:0032259">
    <property type="term" value="P:methylation"/>
    <property type="evidence" value="ECO:0007669"/>
    <property type="project" value="UniProtKB-KW"/>
</dbReference>
<accession>A0A9P4QCT3</accession>
<reference evidence="6" key="1">
    <citation type="journal article" date="2020" name="Stud. Mycol.">
        <title>101 Dothideomycetes genomes: a test case for predicting lifestyles and emergence of pathogens.</title>
        <authorList>
            <person name="Haridas S."/>
            <person name="Albert R."/>
            <person name="Binder M."/>
            <person name="Bloem J."/>
            <person name="Labutti K."/>
            <person name="Salamov A."/>
            <person name="Andreopoulos B."/>
            <person name="Baker S."/>
            <person name="Barry K."/>
            <person name="Bills G."/>
            <person name="Bluhm B."/>
            <person name="Cannon C."/>
            <person name="Castanera R."/>
            <person name="Culley D."/>
            <person name="Daum C."/>
            <person name="Ezra D."/>
            <person name="Gonzalez J."/>
            <person name="Henrissat B."/>
            <person name="Kuo A."/>
            <person name="Liang C."/>
            <person name="Lipzen A."/>
            <person name="Lutzoni F."/>
            <person name="Magnuson J."/>
            <person name="Mondo S."/>
            <person name="Nolan M."/>
            <person name="Ohm R."/>
            <person name="Pangilinan J."/>
            <person name="Park H.-J."/>
            <person name="Ramirez L."/>
            <person name="Alfaro M."/>
            <person name="Sun H."/>
            <person name="Tritt A."/>
            <person name="Yoshinaga Y."/>
            <person name="Zwiers L.-H."/>
            <person name="Turgeon B."/>
            <person name="Goodwin S."/>
            <person name="Spatafora J."/>
            <person name="Crous P."/>
            <person name="Grigoriev I."/>
        </authorList>
    </citation>
    <scope>NUCLEOTIDE SEQUENCE</scope>
    <source>
        <strain evidence="6">CBS 116435</strain>
    </source>
</reference>
<keyword evidence="2" id="KW-0808">Transferase</keyword>
<dbReference type="InterPro" id="IPR029063">
    <property type="entry name" value="SAM-dependent_MTases_sf"/>
</dbReference>
<gene>
    <name evidence="6" type="ORF">K431DRAFT_266534</name>
</gene>
<keyword evidence="1 6" id="KW-0489">Methyltransferase</keyword>
<evidence type="ECO:0000256" key="1">
    <source>
        <dbReference type="ARBA" id="ARBA00022603"/>
    </source>
</evidence>
<dbReference type="InterPro" id="IPR036388">
    <property type="entry name" value="WH-like_DNA-bd_sf"/>
</dbReference>
<name>A0A9P4QCT3_9PEZI</name>
<evidence type="ECO:0000313" key="6">
    <source>
        <dbReference type="EMBL" id="KAF2722516.1"/>
    </source>
</evidence>